<keyword evidence="1" id="KW-1133">Transmembrane helix</keyword>
<gene>
    <name evidence="2" type="ORF">DSM104635_02351</name>
</gene>
<dbReference type="KEGG" id="tsv:DSM104635_02351"/>
<name>A0A6I6MV60_9CAUL</name>
<dbReference type="AlphaFoldDB" id="A0A6I6MV60"/>
<protein>
    <submittedName>
        <fullName evidence="2">Uncharacterized protein</fullName>
    </submittedName>
</protein>
<keyword evidence="1" id="KW-0812">Transmembrane</keyword>
<dbReference type="EMBL" id="CP047045">
    <property type="protein sequence ID" value="QGZ95502.1"/>
    <property type="molecule type" value="Genomic_DNA"/>
</dbReference>
<proteinExistence type="predicted"/>
<evidence type="ECO:0000256" key="1">
    <source>
        <dbReference type="SAM" id="Phobius"/>
    </source>
</evidence>
<dbReference type="Proteomes" id="UP000431269">
    <property type="component" value="Chromosome"/>
</dbReference>
<evidence type="ECO:0000313" key="3">
    <source>
        <dbReference type="Proteomes" id="UP000431269"/>
    </source>
</evidence>
<accession>A0A6I6MV60</accession>
<sequence>MTEFNAVLTRAFAEAHDEPVDDGFSVNVGHAVARREFSNKLRNGVYAVGMAAAGAAICYGGYGFLSTFGQDFLATAGLEVARAHGAVSNAPSVGVAAQGVVQSFGAGLSQILMITAALAGGAVAYRSTQE</sequence>
<evidence type="ECO:0000313" key="2">
    <source>
        <dbReference type="EMBL" id="QGZ95502.1"/>
    </source>
</evidence>
<feature type="transmembrane region" description="Helical" evidence="1">
    <location>
        <begin position="104"/>
        <end position="125"/>
    </location>
</feature>
<feature type="transmembrane region" description="Helical" evidence="1">
    <location>
        <begin position="44"/>
        <end position="65"/>
    </location>
</feature>
<keyword evidence="1" id="KW-0472">Membrane</keyword>
<dbReference type="RefSeq" id="WP_158766358.1">
    <property type="nucleotide sequence ID" value="NZ_CP047045.1"/>
</dbReference>
<organism evidence="2 3">
    <name type="scientific">Terricaulis silvestris</name>
    <dbReference type="NCBI Taxonomy" id="2686094"/>
    <lineage>
        <taxon>Bacteria</taxon>
        <taxon>Pseudomonadati</taxon>
        <taxon>Pseudomonadota</taxon>
        <taxon>Alphaproteobacteria</taxon>
        <taxon>Caulobacterales</taxon>
        <taxon>Caulobacteraceae</taxon>
        <taxon>Terricaulis</taxon>
    </lineage>
</organism>
<keyword evidence="3" id="KW-1185">Reference proteome</keyword>
<reference evidence="3" key="1">
    <citation type="submission" date="2019-12" db="EMBL/GenBank/DDBJ databases">
        <title>Complete genome of Terracaulis silvestris 0127_4.</title>
        <authorList>
            <person name="Vieira S."/>
            <person name="Riedel T."/>
            <person name="Sproer C."/>
            <person name="Pascual J."/>
            <person name="Boedeker C."/>
            <person name="Overmann J."/>
        </authorList>
    </citation>
    <scope>NUCLEOTIDE SEQUENCE [LARGE SCALE GENOMIC DNA]</scope>
    <source>
        <strain evidence="3">0127_4</strain>
    </source>
</reference>